<evidence type="ECO:0000313" key="12">
    <source>
        <dbReference type="EMBL" id="KAK7544728.1"/>
    </source>
</evidence>
<evidence type="ECO:0000256" key="4">
    <source>
        <dbReference type="ARBA" id="ARBA00022741"/>
    </source>
</evidence>
<dbReference type="NCBIfam" id="TIGR00392">
    <property type="entry name" value="ileS"/>
    <property type="match status" value="1"/>
</dbReference>
<dbReference type="PRINTS" id="PR00984">
    <property type="entry name" value="TRNASYNTHILE"/>
</dbReference>
<keyword evidence="4 9" id="KW-0547">Nucleotide-binding</keyword>
<dbReference type="InterPro" id="IPR050081">
    <property type="entry name" value="Ile-tRNA_ligase"/>
</dbReference>
<evidence type="ECO:0000256" key="1">
    <source>
        <dbReference type="ARBA" id="ARBA00005594"/>
    </source>
</evidence>
<dbReference type="InterPro" id="IPR033708">
    <property type="entry name" value="Anticodon_Ile_BEm"/>
</dbReference>
<dbReference type="InterPro" id="IPR009008">
    <property type="entry name" value="Val/Leu/Ile-tRNA-synth_edit"/>
</dbReference>
<dbReference type="Gene3D" id="3.40.50.620">
    <property type="entry name" value="HUPs"/>
    <property type="match status" value="2"/>
</dbReference>
<keyword evidence="13" id="KW-1185">Reference proteome</keyword>
<gene>
    <name evidence="12" type="ORF">J3D65DRAFT_654964</name>
</gene>
<evidence type="ECO:0000256" key="2">
    <source>
        <dbReference type="ARBA" id="ARBA00013165"/>
    </source>
</evidence>
<dbReference type="Gene3D" id="3.90.740.10">
    <property type="entry name" value="Valyl/Leucyl/Isoleucyl-tRNA synthetase, editing domain"/>
    <property type="match status" value="1"/>
</dbReference>
<name>A0ABR1MBS3_9PEZI</name>
<comment type="similarity">
    <text evidence="1 9">Belongs to the class-I aminoacyl-tRNA synthetase family.</text>
</comment>
<dbReference type="RefSeq" id="XP_066659963.1">
    <property type="nucleotide sequence ID" value="XM_066802484.1"/>
</dbReference>
<comment type="caution">
    <text evidence="12">The sequence shown here is derived from an EMBL/GenBank/DDBJ whole genome shotgun (WGS) entry which is preliminary data.</text>
</comment>
<evidence type="ECO:0000313" key="13">
    <source>
        <dbReference type="Proteomes" id="UP001360953"/>
    </source>
</evidence>
<dbReference type="SUPFAM" id="SSF47323">
    <property type="entry name" value="Anticodon-binding domain of a subclass of class I aminoacyl-tRNA synthetases"/>
    <property type="match status" value="1"/>
</dbReference>
<evidence type="ECO:0000256" key="5">
    <source>
        <dbReference type="ARBA" id="ARBA00022840"/>
    </source>
</evidence>
<dbReference type="PANTHER" id="PTHR42765">
    <property type="entry name" value="SOLEUCYL-TRNA SYNTHETASE"/>
    <property type="match status" value="1"/>
</dbReference>
<dbReference type="EMBL" id="JBBPEH010000001">
    <property type="protein sequence ID" value="KAK7544728.1"/>
    <property type="molecule type" value="Genomic_DNA"/>
</dbReference>
<dbReference type="SUPFAM" id="SSF50677">
    <property type="entry name" value="ValRS/IleRS/LeuRS editing domain"/>
    <property type="match status" value="1"/>
</dbReference>
<dbReference type="InterPro" id="IPR009080">
    <property type="entry name" value="tRNAsynth_Ia_anticodon-bd"/>
</dbReference>
<dbReference type="GeneID" id="92035390"/>
<protein>
    <recommendedName>
        <fullName evidence="2">isoleucine--tRNA ligase</fullName>
        <ecNumber evidence="2">6.1.1.5</ecNumber>
    </recommendedName>
    <alternativeName>
        <fullName evidence="8">Isoleucyl-tRNA synthetase</fullName>
    </alternativeName>
</protein>
<organism evidence="12 13">
    <name type="scientific">Phyllosticta citribraziliensis</name>
    <dbReference type="NCBI Taxonomy" id="989973"/>
    <lineage>
        <taxon>Eukaryota</taxon>
        <taxon>Fungi</taxon>
        <taxon>Dikarya</taxon>
        <taxon>Ascomycota</taxon>
        <taxon>Pezizomycotina</taxon>
        <taxon>Dothideomycetes</taxon>
        <taxon>Dothideomycetes incertae sedis</taxon>
        <taxon>Botryosphaeriales</taxon>
        <taxon>Phyllostictaceae</taxon>
        <taxon>Phyllosticta</taxon>
    </lineage>
</organism>
<dbReference type="Gene3D" id="1.10.10.830">
    <property type="entry name" value="Ile-tRNA synthetase CP2 domain-like"/>
    <property type="match status" value="1"/>
</dbReference>
<evidence type="ECO:0000256" key="7">
    <source>
        <dbReference type="ARBA" id="ARBA00023146"/>
    </source>
</evidence>
<feature type="domain" description="Methionyl/Valyl/Leucyl/Isoleucyl-tRNA synthetase anticodon-binding" evidence="11">
    <location>
        <begin position="761"/>
        <end position="919"/>
    </location>
</feature>
<evidence type="ECO:0000256" key="8">
    <source>
        <dbReference type="ARBA" id="ARBA00032665"/>
    </source>
</evidence>
<dbReference type="InterPro" id="IPR002300">
    <property type="entry name" value="aa-tRNA-synth_Ia"/>
</dbReference>
<feature type="domain" description="Aminoacyl-tRNA synthetase class Ia" evidence="10">
    <location>
        <begin position="49"/>
        <end position="714"/>
    </location>
</feature>
<evidence type="ECO:0000256" key="6">
    <source>
        <dbReference type="ARBA" id="ARBA00022917"/>
    </source>
</evidence>
<evidence type="ECO:0000256" key="3">
    <source>
        <dbReference type="ARBA" id="ARBA00022598"/>
    </source>
</evidence>
<keyword evidence="7 9" id="KW-0030">Aminoacyl-tRNA synthetase</keyword>
<keyword evidence="6 9" id="KW-0648">Protein biosynthesis</keyword>
<sequence length="1044" mass="115922">MVAPSLTLKSAKVPQSWASTLKLPASTLPPRSTANPEYLRRCTDELYAWQRSEQRRGAEGDFVLHDGPPYANGNLHIGHALNKILKDIILRYQISQGKKVDYRPGWDCHGLPIEVKALERLGVDMARDQRSLNPQLLRGEAAKLAMTTVKEQMEGFRKWAIMGDWANPYVTMKSDYVKTQLTIFKEMVEKGLIYRQHKPVYWSPSTKTALAEAELEYDENHRSTAAYVSFPLRKIPEFLLRTGAVDPTSIGALVWTTTPWTLPANKAIAVHSRLDYAVVEMSESAVENEQETATPAAPGPLVRQFILGKSRISALEEIFKTKFKVLVDDIPGEHLAGKMEYGNPLFGPDSSPQPVLHADFVSPDSGTGLVHMAPGHGMDDYNVCRAAGLSVYAPVDDGGRFIQGALPGHAELDGAHVLNKGSGLVLKILENKETRPLVKAEPFRHKYPIDWRTKKPIIIKATWQWFADVGKIKEDALSSLERVEFLPSSAKSRLESFVRSRSEWCISRQRPWGVPIPALYKKLEDGSLEAHMTPESIDHIIGLIDDHGVDAWFTDEVDSTVSWKPDSWEGDFVRGRDTMDVWFDSGTSWAQLSERPGKPVADVYLEGTDQHRGWFQSSLLTHIASQTAKGAEANGNSSKGMVAPFGTLITHGFILDKKGRKMSKSLGNVVSPDQIMDGSLLPSSGKKGAADNSMRPDLLRLWVASSDYTKDVSVGVPVLKAVTSSLGKLRITFKWILGNLSDFNLDTANKTTPRSAHTTADSIALHQLSQTSKSVHAAYDAYEFHRGVATLTKYVNQNLSAFYFETLKDRLYAGTTQDRTAAQKVLFCIFHELLDMLAPICPLLVEEVWEYTPTQLHHSGKPGWRTWSPFQTLSTATKELEVGFDDRIAALATVHDAIKALQETARSNKHLRSGLECDVLLVVPPTPSSETHSRWDYFSPGSDAGLASMFVVSNLQLVPQTAADAGAEVEAFKHGREWVYEGEFVYETERGTIILAPPKESKCPRCWRFVAPSVEELCWRCETATEEMGHGLENEGKQAADLEG</sequence>
<dbReference type="PANTHER" id="PTHR42765:SF1">
    <property type="entry name" value="ISOLEUCINE--TRNA LIGASE, MITOCHONDRIAL"/>
    <property type="match status" value="1"/>
</dbReference>
<dbReference type="Gene3D" id="1.10.730.20">
    <property type="match status" value="1"/>
</dbReference>
<keyword evidence="5 9" id="KW-0067">ATP-binding</keyword>
<dbReference type="SUPFAM" id="SSF52374">
    <property type="entry name" value="Nucleotidylyl transferase"/>
    <property type="match status" value="1"/>
</dbReference>
<proteinExistence type="inferred from homology"/>
<dbReference type="InterPro" id="IPR013155">
    <property type="entry name" value="M/V/L/I-tRNA-synth_anticd-bd"/>
</dbReference>
<keyword evidence="3 9" id="KW-0436">Ligase</keyword>
<dbReference type="Pfam" id="PF08264">
    <property type="entry name" value="Anticodon_1"/>
    <property type="match status" value="1"/>
</dbReference>
<evidence type="ECO:0000259" key="11">
    <source>
        <dbReference type="Pfam" id="PF08264"/>
    </source>
</evidence>
<dbReference type="Pfam" id="PF00133">
    <property type="entry name" value="tRNA-synt_1"/>
    <property type="match status" value="1"/>
</dbReference>
<dbReference type="EC" id="6.1.1.5" evidence="2"/>
<dbReference type="InterPro" id="IPR014729">
    <property type="entry name" value="Rossmann-like_a/b/a_fold"/>
</dbReference>
<accession>A0ABR1MBS3</accession>
<dbReference type="InterPro" id="IPR001412">
    <property type="entry name" value="aa-tRNA-synth_I_CS"/>
</dbReference>
<reference evidence="12 13" key="1">
    <citation type="submission" date="2024-04" db="EMBL/GenBank/DDBJ databases">
        <title>Phyllosticta paracitricarpa is synonymous to the EU quarantine fungus P. citricarpa based on phylogenomic analyses.</title>
        <authorList>
            <consortium name="Lawrence Berkeley National Laboratory"/>
            <person name="Van ingen-buijs V.A."/>
            <person name="Van westerhoven A.C."/>
            <person name="Haridas S."/>
            <person name="Skiadas P."/>
            <person name="Martin F."/>
            <person name="Groenewald J.Z."/>
            <person name="Crous P.W."/>
            <person name="Seidl M.F."/>
        </authorList>
    </citation>
    <scope>NUCLEOTIDE SEQUENCE [LARGE SCALE GENOMIC DNA]</scope>
    <source>
        <strain evidence="12 13">CPC 17464</strain>
    </source>
</reference>
<dbReference type="InterPro" id="IPR002301">
    <property type="entry name" value="Ile-tRNA-ligase"/>
</dbReference>
<evidence type="ECO:0000256" key="9">
    <source>
        <dbReference type="RuleBase" id="RU363035"/>
    </source>
</evidence>
<dbReference type="PROSITE" id="PS00178">
    <property type="entry name" value="AA_TRNA_LIGASE_I"/>
    <property type="match status" value="1"/>
</dbReference>
<dbReference type="CDD" id="cd07960">
    <property type="entry name" value="Anticodon_Ia_Ile_BEm"/>
    <property type="match status" value="1"/>
</dbReference>
<dbReference type="Proteomes" id="UP001360953">
    <property type="component" value="Unassembled WGS sequence"/>
</dbReference>
<evidence type="ECO:0000259" key="10">
    <source>
        <dbReference type="Pfam" id="PF00133"/>
    </source>
</evidence>